<feature type="transmembrane region" description="Helical" evidence="2">
    <location>
        <begin position="204"/>
        <end position="227"/>
    </location>
</feature>
<evidence type="ECO:0000313" key="5">
    <source>
        <dbReference type="Proteomes" id="UP001205311"/>
    </source>
</evidence>
<name>A0ABT1HYG3_STRSD</name>
<dbReference type="EMBL" id="JAMTCP010000028">
    <property type="protein sequence ID" value="MCP2260556.1"/>
    <property type="molecule type" value="Genomic_DNA"/>
</dbReference>
<feature type="region of interest" description="Disordered" evidence="1">
    <location>
        <begin position="357"/>
        <end position="379"/>
    </location>
</feature>
<evidence type="ECO:0000256" key="2">
    <source>
        <dbReference type="SAM" id="Phobius"/>
    </source>
</evidence>
<feature type="transmembrane region" description="Helical" evidence="2">
    <location>
        <begin position="178"/>
        <end position="198"/>
    </location>
</feature>
<dbReference type="PANTHER" id="PTHR23028:SF53">
    <property type="entry name" value="ACYL_TRANSF_3 DOMAIN-CONTAINING PROTEIN"/>
    <property type="match status" value="1"/>
</dbReference>
<feature type="transmembrane region" description="Helical" evidence="2">
    <location>
        <begin position="325"/>
        <end position="344"/>
    </location>
</feature>
<dbReference type="InterPro" id="IPR050879">
    <property type="entry name" value="Acyltransferase_3"/>
</dbReference>
<reference evidence="4 5" key="1">
    <citation type="submission" date="2022-06" db="EMBL/GenBank/DDBJ databases">
        <title>Genomic Encyclopedia of Archaeal and Bacterial Type Strains, Phase II (KMG-II): from individual species to whole genera.</title>
        <authorList>
            <person name="Goeker M."/>
        </authorList>
    </citation>
    <scope>NUCLEOTIDE SEQUENCE [LARGE SCALE GENOMIC DNA]</scope>
    <source>
        <strain evidence="4 5">DSM 40477</strain>
    </source>
</reference>
<proteinExistence type="predicted"/>
<dbReference type="Pfam" id="PF01757">
    <property type="entry name" value="Acyl_transf_3"/>
    <property type="match status" value="1"/>
</dbReference>
<protein>
    <submittedName>
        <fullName evidence="4">Peptidoglycan/LPS O-acetylase OafA/YrhL, contains acyltransferase and SGNH-hydrolase domains</fullName>
    </submittedName>
</protein>
<dbReference type="Proteomes" id="UP001205311">
    <property type="component" value="Unassembled WGS sequence"/>
</dbReference>
<feature type="transmembrane region" description="Helical" evidence="2">
    <location>
        <begin position="263"/>
        <end position="282"/>
    </location>
</feature>
<accession>A0ABT1HYG3</accession>
<gene>
    <name evidence="4" type="ORF">LX15_004274</name>
</gene>
<evidence type="ECO:0000259" key="3">
    <source>
        <dbReference type="Pfam" id="PF01757"/>
    </source>
</evidence>
<evidence type="ECO:0000256" key="1">
    <source>
        <dbReference type="SAM" id="MobiDB-lite"/>
    </source>
</evidence>
<dbReference type="InterPro" id="IPR002656">
    <property type="entry name" value="Acyl_transf_3_dom"/>
</dbReference>
<keyword evidence="4" id="KW-0012">Acyltransferase</keyword>
<evidence type="ECO:0000313" key="4">
    <source>
        <dbReference type="EMBL" id="MCP2260556.1"/>
    </source>
</evidence>
<dbReference type="PANTHER" id="PTHR23028">
    <property type="entry name" value="ACETYLTRANSFERASE"/>
    <property type="match status" value="1"/>
</dbReference>
<feature type="compositionally biased region" description="Basic residues" evidence="1">
    <location>
        <begin position="358"/>
        <end position="369"/>
    </location>
</feature>
<keyword evidence="2" id="KW-0472">Membrane</keyword>
<feature type="transmembrane region" description="Helical" evidence="2">
    <location>
        <begin position="234"/>
        <end position="251"/>
    </location>
</feature>
<feature type="transmembrane region" description="Helical" evidence="2">
    <location>
        <begin position="12"/>
        <end position="31"/>
    </location>
</feature>
<keyword evidence="5" id="KW-1185">Reference proteome</keyword>
<comment type="caution">
    <text evidence="4">The sequence shown here is derived from an EMBL/GenBank/DDBJ whole genome shotgun (WGS) entry which is preliminary data.</text>
</comment>
<keyword evidence="2" id="KW-0812">Transmembrane</keyword>
<feature type="domain" description="Acyltransferase 3" evidence="3">
    <location>
        <begin position="19"/>
        <end position="336"/>
    </location>
</feature>
<feature type="transmembrane region" description="Helical" evidence="2">
    <location>
        <begin position="294"/>
        <end position="313"/>
    </location>
</feature>
<sequence>MITPSPAPAKSAYLPGVPLLRVLGATAVVYTHLASWYTARGRAWTVADLLNVSLVESLHLIKDLEVVGVSLFLLVTGLVVTQAATKETPGQFGARRAVRILPALWVAVAVAFPLVNSGLLRPGEGTGPVGPLTLLSNMTLVEFFLSPHVILIGSTWTLVVQVAFYAFTALTIPILRRWPWLVPALGATVCSVVLSLVWDARGMAYEWIGVIAAYMPMIFIGQVVALARSGRMPTWAAAALGTGHFLLFVKADMIGRYVAIGDARPRTLFVVVLVVLVTMNANGRLASHPATSTLAARTYSLYLVHQMALYPVLDALFPVWGELPALAVGLAVTVVATEVVHRFVEAPVVRRYRDWEKRRRQRPAPRHRRAPESRGLARS</sequence>
<feature type="transmembrane region" description="Helical" evidence="2">
    <location>
        <begin position="67"/>
        <end position="85"/>
    </location>
</feature>
<keyword evidence="2" id="KW-1133">Transmembrane helix</keyword>
<feature type="transmembrane region" description="Helical" evidence="2">
    <location>
        <begin position="143"/>
        <end position="166"/>
    </location>
</feature>
<dbReference type="RefSeq" id="WP_253671406.1">
    <property type="nucleotide sequence ID" value="NZ_JAMTCP010000028.1"/>
</dbReference>
<keyword evidence="4" id="KW-0808">Transferase</keyword>
<dbReference type="GO" id="GO:0016746">
    <property type="term" value="F:acyltransferase activity"/>
    <property type="evidence" value="ECO:0007669"/>
    <property type="project" value="UniProtKB-KW"/>
</dbReference>
<feature type="transmembrane region" description="Helical" evidence="2">
    <location>
        <begin position="97"/>
        <end position="115"/>
    </location>
</feature>
<organism evidence="4 5">
    <name type="scientific">Streptoalloteichus tenebrarius (strain ATCC 17920 / DSM 40477 / JCM 4838 / CBS 697.72 / NBRC 16177 / NCIMB 11028 / NRRL B-12390 / A12253. 1 / ISP 5477)</name>
    <name type="common">Streptomyces tenebrarius</name>
    <dbReference type="NCBI Taxonomy" id="1933"/>
    <lineage>
        <taxon>Bacteria</taxon>
        <taxon>Bacillati</taxon>
        <taxon>Actinomycetota</taxon>
        <taxon>Actinomycetes</taxon>
        <taxon>Pseudonocardiales</taxon>
        <taxon>Pseudonocardiaceae</taxon>
        <taxon>Streptoalloteichus</taxon>
    </lineage>
</organism>